<accession>A0A0M0JRH8</accession>
<comment type="caution">
    <text evidence="1">The sequence shown here is derived from an EMBL/GenBank/DDBJ whole genome shotgun (WGS) entry which is preliminary data.</text>
</comment>
<reference evidence="2" key="1">
    <citation type="journal article" date="2015" name="PLoS Genet.">
        <title>Genome Sequence and Transcriptome Analyses of Chrysochromulina tobin: Metabolic Tools for Enhanced Algal Fitness in the Prominent Order Prymnesiales (Haptophyceae).</title>
        <authorList>
            <person name="Hovde B.T."/>
            <person name="Deodato C.R."/>
            <person name="Hunsperger H.M."/>
            <person name="Ryken S.A."/>
            <person name="Yost W."/>
            <person name="Jha R.K."/>
            <person name="Patterson J."/>
            <person name="Monnat R.J. Jr."/>
            <person name="Barlow S.B."/>
            <person name="Starkenburg S.R."/>
            <person name="Cattolico R.A."/>
        </authorList>
    </citation>
    <scope>NUCLEOTIDE SEQUENCE</scope>
    <source>
        <strain evidence="2">CCMP291</strain>
    </source>
</reference>
<sequence>MVKKPLIKVLEPPLLKALPENTHQWVRPTIDSSFRIAAIIFAWYVQQIISAFYSALRGGKLFAEGLFNIIAEKAKKGLILCPGLVGPDWDPNDSYMDEIIAWILAFQGFMFQINTGFKLQFPFNIIFLPLTILEWYLRFQISSDVMKDGGSGRRLLDEHSMCAEAEACCVAAGWTNVTQDVLDYS</sequence>
<organism evidence="1 2">
    <name type="scientific">Chrysochromulina tobinii</name>
    <dbReference type="NCBI Taxonomy" id="1460289"/>
    <lineage>
        <taxon>Eukaryota</taxon>
        <taxon>Haptista</taxon>
        <taxon>Haptophyta</taxon>
        <taxon>Prymnesiophyceae</taxon>
        <taxon>Prymnesiales</taxon>
        <taxon>Chrysochromulinaceae</taxon>
        <taxon>Chrysochromulina</taxon>
    </lineage>
</organism>
<gene>
    <name evidence="1" type="ORF">Ctob_012346</name>
</gene>
<proteinExistence type="predicted"/>
<name>A0A0M0JRH8_9EUKA</name>
<protein>
    <submittedName>
        <fullName evidence="1">Uncharacterized protein</fullName>
    </submittedName>
</protein>
<dbReference type="EMBL" id="JWZX01002504">
    <property type="protein sequence ID" value="KOO28853.1"/>
    <property type="molecule type" value="Genomic_DNA"/>
</dbReference>
<keyword evidence="2" id="KW-1185">Reference proteome</keyword>
<dbReference type="OrthoDB" id="427138at2759"/>
<evidence type="ECO:0000313" key="1">
    <source>
        <dbReference type="EMBL" id="KOO28853.1"/>
    </source>
</evidence>
<dbReference type="Proteomes" id="UP000037460">
    <property type="component" value="Unassembled WGS sequence"/>
</dbReference>
<evidence type="ECO:0000313" key="2">
    <source>
        <dbReference type="Proteomes" id="UP000037460"/>
    </source>
</evidence>
<dbReference type="AlphaFoldDB" id="A0A0M0JRH8"/>